<evidence type="ECO:0000313" key="7">
    <source>
        <dbReference type="Proteomes" id="UP000179245"/>
    </source>
</evidence>
<evidence type="ECO:0000313" key="6">
    <source>
        <dbReference type="EMBL" id="OHA62318.1"/>
    </source>
</evidence>
<reference evidence="6 7" key="1">
    <citation type="journal article" date="2016" name="Nat. Commun.">
        <title>Thousands of microbial genomes shed light on interconnected biogeochemical processes in an aquifer system.</title>
        <authorList>
            <person name="Anantharaman K."/>
            <person name="Brown C.T."/>
            <person name="Hug L.A."/>
            <person name="Sharon I."/>
            <person name="Castelle C.J."/>
            <person name="Probst A.J."/>
            <person name="Thomas B.C."/>
            <person name="Singh A."/>
            <person name="Wilkins M.J."/>
            <person name="Karaoz U."/>
            <person name="Brodie E.L."/>
            <person name="Williams K.H."/>
            <person name="Hubbard S.S."/>
            <person name="Banfield J.F."/>
        </authorList>
    </citation>
    <scope>NUCLEOTIDE SEQUENCE [LARGE SCALE GENOMIC DNA]</scope>
</reference>
<dbReference type="HAMAP" id="MF_00374">
    <property type="entry name" value="Ribosomal_uL29"/>
    <property type="match status" value="1"/>
</dbReference>
<keyword evidence="3 5" id="KW-0687">Ribonucleoprotein</keyword>
<dbReference type="InterPro" id="IPR036049">
    <property type="entry name" value="Ribosomal_uL29_sf"/>
</dbReference>
<comment type="caution">
    <text evidence="6">The sequence shown here is derived from an EMBL/GenBank/DDBJ whole genome shotgun (WGS) entry which is preliminary data.</text>
</comment>
<gene>
    <name evidence="5" type="primary">rpmC</name>
    <name evidence="6" type="ORF">A2117_00465</name>
</gene>
<keyword evidence="2 5" id="KW-0689">Ribosomal protein</keyword>
<dbReference type="PROSITE" id="PS00579">
    <property type="entry name" value="RIBOSOMAL_L29"/>
    <property type="match status" value="1"/>
</dbReference>
<dbReference type="Gene3D" id="1.10.287.310">
    <property type="match status" value="1"/>
</dbReference>
<dbReference type="GO" id="GO:0003735">
    <property type="term" value="F:structural constituent of ribosome"/>
    <property type="evidence" value="ECO:0007669"/>
    <property type="project" value="InterPro"/>
</dbReference>
<dbReference type="NCBIfam" id="TIGR00012">
    <property type="entry name" value="L29"/>
    <property type="match status" value="1"/>
</dbReference>
<name>A0A1G2QPD8_9BACT</name>
<dbReference type="InterPro" id="IPR018254">
    <property type="entry name" value="Ribosomal_uL29_CS"/>
</dbReference>
<evidence type="ECO:0000256" key="2">
    <source>
        <dbReference type="ARBA" id="ARBA00022980"/>
    </source>
</evidence>
<sequence>MKSRNRIKEWRERSPETLRLNRRELREKLRSLRFLLASGKLKNTQEVKELKKDIARVSTILSSKNEEKKHV</sequence>
<evidence type="ECO:0000256" key="4">
    <source>
        <dbReference type="ARBA" id="ARBA00035204"/>
    </source>
</evidence>
<comment type="similarity">
    <text evidence="1 5">Belongs to the universal ribosomal protein uL29 family.</text>
</comment>
<dbReference type="GO" id="GO:1990904">
    <property type="term" value="C:ribonucleoprotein complex"/>
    <property type="evidence" value="ECO:0007669"/>
    <property type="project" value="UniProtKB-KW"/>
</dbReference>
<dbReference type="GO" id="GO:0006412">
    <property type="term" value="P:translation"/>
    <property type="evidence" value="ECO:0007669"/>
    <property type="project" value="UniProtKB-UniRule"/>
</dbReference>
<dbReference type="AlphaFoldDB" id="A0A1G2QPD8"/>
<dbReference type="SUPFAM" id="SSF46561">
    <property type="entry name" value="Ribosomal protein L29 (L29p)"/>
    <property type="match status" value="1"/>
</dbReference>
<dbReference type="Pfam" id="PF00831">
    <property type="entry name" value="Ribosomal_L29"/>
    <property type="match status" value="1"/>
</dbReference>
<protein>
    <recommendedName>
        <fullName evidence="4 5">Large ribosomal subunit protein uL29</fullName>
    </recommendedName>
</protein>
<dbReference type="GO" id="GO:0005840">
    <property type="term" value="C:ribosome"/>
    <property type="evidence" value="ECO:0007669"/>
    <property type="project" value="UniProtKB-KW"/>
</dbReference>
<accession>A0A1G2QPD8</accession>
<evidence type="ECO:0000256" key="3">
    <source>
        <dbReference type="ARBA" id="ARBA00023274"/>
    </source>
</evidence>
<proteinExistence type="inferred from homology"/>
<dbReference type="EMBL" id="MHTO01000017">
    <property type="protein sequence ID" value="OHA62318.1"/>
    <property type="molecule type" value="Genomic_DNA"/>
</dbReference>
<dbReference type="Proteomes" id="UP000179245">
    <property type="component" value="Unassembled WGS sequence"/>
</dbReference>
<evidence type="ECO:0000256" key="1">
    <source>
        <dbReference type="ARBA" id="ARBA00009254"/>
    </source>
</evidence>
<evidence type="ECO:0000256" key="5">
    <source>
        <dbReference type="HAMAP-Rule" id="MF_00374"/>
    </source>
</evidence>
<organism evidence="6 7">
    <name type="scientific">Candidatus Wildermuthbacteria bacterium GWA2_46_15</name>
    <dbReference type="NCBI Taxonomy" id="1802443"/>
    <lineage>
        <taxon>Bacteria</taxon>
        <taxon>Candidatus Wildermuthiibacteriota</taxon>
    </lineage>
</organism>
<dbReference type="InterPro" id="IPR001854">
    <property type="entry name" value="Ribosomal_uL29"/>
</dbReference>
<dbReference type="STRING" id="1802443.A2117_00465"/>